<dbReference type="EMBL" id="CM017326">
    <property type="protein sequence ID" value="KAE8077287.1"/>
    <property type="molecule type" value="Genomic_DNA"/>
</dbReference>
<sequence>MGKKKVEESGTTTKTKGSGKDVSKDGKKEKISVSPMLASMDQKPDKPKRGSSSSLAATSSKPNTKAAPKYTNDIDLPASDIGFFTDIFF</sequence>
<dbReference type="AlphaFoldDB" id="A0A5N6RHJ2"/>
<gene>
    <name evidence="2" type="ORF">FH972_015862</name>
</gene>
<dbReference type="Proteomes" id="UP000327013">
    <property type="component" value="Chromosome 6"/>
</dbReference>
<accession>A0A5N6RHJ2</accession>
<evidence type="ECO:0000313" key="2">
    <source>
        <dbReference type="EMBL" id="KAE8077287.1"/>
    </source>
</evidence>
<feature type="region of interest" description="Disordered" evidence="1">
    <location>
        <begin position="1"/>
        <end position="72"/>
    </location>
</feature>
<feature type="compositionally biased region" description="Low complexity" evidence="1">
    <location>
        <begin position="51"/>
        <end position="60"/>
    </location>
</feature>
<protein>
    <submittedName>
        <fullName evidence="2">Uncharacterized protein</fullName>
    </submittedName>
</protein>
<evidence type="ECO:0000313" key="3">
    <source>
        <dbReference type="Proteomes" id="UP000327013"/>
    </source>
</evidence>
<keyword evidence="3" id="KW-1185">Reference proteome</keyword>
<reference evidence="2 3" key="1">
    <citation type="submission" date="2019-06" db="EMBL/GenBank/DDBJ databases">
        <title>A chromosomal-level reference genome of Carpinus fangiana (Coryloideae, Betulaceae).</title>
        <authorList>
            <person name="Yang X."/>
            <person name="Wang Z."/>
            <person name="Zhang L."/>
            <person name="Hao G."/>
            <person name="Liu J."/>
            <person name="Yang Y."/>
        </authorList>
    </citation>
    <scope>NUCLEOTIDE SEQUENCE [LARGE SCALE GENOMIC DNA]</scope>
    <source>
        <strain evidence="2">Cfa_2016G</strain>
        <tissue evidence="2">Leaf</tissue>
    </source>
</reference>
<organism evidence="2 3">
    <name type="scientific">Carpinus fangiana</name>
    <dbReference type="NCBI Taxonomy" id="176857"/>
    <lineage>
        <taxon>Eukaryota</taxon>
        <taxon>Viridiplantae</taxon>
        <taxon>Streptophyta</taxon>
        <taxon>Embryophyta</taxon>
        <taxon>Tracheophyta</taxon>
        <taxon>Spermatophyta</taxon>
        <taxon>Magnoliopsida</taxon>
        <taxon>eudicotyledons</taxon>
        <taxon>Gunneridae</taxon>
        <taxon>Pentapetalae</taxon>
        <taxon>rosids</taxon>
        <taxon>fabids</taxon>
        <taxon>Fagales</taxon>
        <taxon>Betulaceae</taxon>
        <taxon>Carpinus</taxon>
    </lineage>
</organism>
<feature type="compositionally biased region" description="Basic and acidic residues" evidence="1">
    <location>
        <begin position="18"/>
        <end position="31"/>
    </location>
</feature>
<name>A0A5N6RHJ2_9ROSI</name>
<proteinExistence type="predicted"/>
<evidence type="ECO:0000256" key="1">
    <source>
        <dbReference type="SAM" id="MobiDB-lite"/>
    </source>
</evidence>